<dbReference type="EMBL" id="JBBPBM010000021">
    <property type="protein sequence ID" value="KAK8548446.1"/>
    <property type="molecule type" value="Genomic_DNA"/>
</dbReference>
<evidence type="ECO:0000259" key="12">
    <source>
        <dbReference type="Pfam" id="PF08263"/>
    </source>
</evidence>
<keyword evidence="5" id="KW-0677">Repeat</keyword>
<proteinExistence type="inferred from homology"/>
<evidence type="ECO:0000256" key="1">
    <source>
        <dbReference type="ARBA" id="ARBA00004251"/>
    </source>
</evidence>
<organism evidence="13 14">
    <name type="scientific">Hibiscus sabdariffa</name>
    <name type="common">roselle</name>
    <dbReference type="NCBI Taxonomy" id="183260"/>
    <lineage>
        <taxon>Eukaryota</taxon>
        <taxon>Viridiplantae</taxon>
        <taxon>Streptophyta</taxon>
        <taxon>Embryophyta</taxon>
        <taxon>Tracheophyta</taxon>
        <taxon>Spermatophyta</taxon>
        <taxon>Magnoliopsida</taxon>
        <taxon>eudicotyledons</taxon>
        <taxon>Gunneridae</taxon>
        <taxon>Pentapetalae</taxon>
        <taxon>rosids</taxon>
        <taxon>malvids</taxon>
        <taxon>Malvales</taxon>
        <taxon>Malvaceae</taxon>
        <taxon>Malvoideae</taxon>
        <taxon>Hibiscus</taxon>
    </lineage>
</organism>
<keyword evidence="4 10" id="KW-0812">Transmembrane</keyword>
<comment type="caution">
    <text evidence="13">The sequence shown here is derived from an EMBL/GenBank/DDBJ whole genome shotgun (WGS) entry which is preliminary data.</text>
</comment>
<dbReference type="SMART" id="SM00369">
    <property type="entry name" value="LRR_TYP"/>
    <property type="match status" value="12"/>
</dbReference>
<dbReference type="Pfam" id="PF13855">
    <property type="entry name" value="LRR_8"/>
    <property type="match status" value="5"/>
</dbReference>
<dbReference type="PRINTS" id="PR00019">
    <property type="entry name" value="LEURICHRPT"/>
</dbReference>
<dbReference type="Gene3D" id="3.80.10.10">
    <property type="entry name" value="Ribonuclease Inhibitor"/>
    <property type="match status" value="4"/>
</dbReference>
<dbReference type="InterPro" id="IPR032675">
    <property type="entry name" value="LRR_dom_sf"/>
</dbReference>
<dbReference type="SUPFAM" id="SSF52047">
    <property type="entry name" value="RNI-like"/>
    <property type="match status" value="1"/>
</dbReference>
<evidence type="ECO:0000313" key="14">
    <source>
        <dbReference type="Proteomes" id="UP001472677"/>
    </source>
</evidence>
<name>A0ABR2DWU6_9ROSI</name>
<feature type="signal peptide" evidence="11">
    <location>
        <begin position="1"/>
        <end position="19"/>
    </location>
</feature>
<evidence type="ECO:0000256" key="6">
    <source>
        <dbReference type="ARBA" id="ARBA00022989"/>
    </source>
</evidence>
<evidence type="ECO:0000256" key="7">
    <source>
        <dbReference type="ARBA" id="ARBA00023136"/>
    </source>
</evidence>
<evidence type="ECO:0000256" key="10">
    <source>
        <dbReference type="SAM" id="Phobius"/>
    </source>
</evidence>
<evidence type="ECO:0000256" key="8">
    <source>
        <dbReference type="ARBA" id="ARBA00023170"/>
    </source>
</evidence>
<keyword evidence="9" id="KW-0325">Glycoprotein</keyword>
<evidence type="ECO:0000313" key="13">
    <source>
        <dbReference type="EMBL" id="KAK8548446.1"/>
    </source>
</evidence>
<accession>A0ABR2DWU6</accession>
<keyword evidence="11" id="KW-0732">Signal</keyword>
<dbReference type="Proteomes" id="UP001472677">
    <property type="component" value="Unassembled WGS sequence"/>
</dbReference>
<reference evidence="13 14" key="1">
    <citation type="journal article" date="2024" name="G3 (Bethesda)">
        <title>Genome assembly of Hibiscus sabdariffa L. provides insights into metabolisms of medicinal natural products.</title>
        <authorList>
            <person name="Kim T."/>
        </authorList>
    </citation>
    <scope>NUCLEOTIDE SEQUENCE [LARGE SCALE GENOMIC DNA]</scope>
    <source>
        <strain evidence="13">TK-2024</strain>
        <tissue evidence="13">Old leaves</tissue>
    </source>
</reference>
<evidence type="ECO:0000256" key="9">
    <source>
        <dbReference type="ARBA" id="ARBA00023180"/>
    </source>
</evidence>
<keyword evidence="8" id="KW-0675">Receptor</keyword>
<evidence type="ECO:0000256" key="4">
    <source>
        <dbReference type="ARBA" id="ARBA00022692"/>
    </source>
</evidence>
<gene>
    <name evidence="13" type="ORF">V6N12_061360</name>
</gene>
<dbReference type="InterPro" id="IPR051502">
    <property type="entry name" value="RLP_Defense_Trigger"/>
</dbReference>
<dbReference type="SMART" id="SM00365">
    <property type="entry name" value="LRR_SD22"/>
    <property type="match status" value="10"/>
</dbReference>
<dbReference type="SUPFAM" id="SSF52058">
    <property type="entry name" value="L domain-like"/>
    <property type="match status" value="2"/>
</dbReference>
<dbReference type="PANTHER" id="PTHR48062:SF37">
    <property type="entry name" value="LRR RECEPTOR-LIKE SERINE_THREONINE-PROTEIN KINASE FLS2"/>
    <property type="match status" value="1"/>
</dbReference>
<comment type="similarity">
    <text evidence="2">Belongs to the RLP family.</text>
</comment>
<evidence type="ECO:0000256" key="2">
    <source>
        <dbReference type="ARBA" id="ARBA00009592"/>
    </source>
</evidence>
<sequence length="1192" mass="133902">MMMELKWLWFIRTAVVTMSVFLVLEGTPGNACLEPERNALLRLKPFFNHYNELADWDEVTGSDCCQWKGIECNTSSSRLIGLTIRSMSYWDKGWYLNASLFLPFVELKSLYLPGNAIAGCIQNEGFQWLSRLVNLETLDLSGNFLKNNIMLDMSGFPSLKALLLRYIQLEGKLLLHTQGLNNLTNLEYLDLSDNKIEDVSNQGLNNLTNLKYLDLSSNNIESLSSQDELMLTSLKELDLSYNLFRNNTISFLEGLPSLQFLSMFRNRLQGSLDIKDGGRKLKLTHLEELNLDDNLFNNSVFTSLNGSSNLKYLSISNNMLKGSLEMKDLDAFSNLRELEMSGNQLNDIVVHKETKGLKKLEVVHLDGVFTNGSIPLQNLVEAFSSVKNFSLRGNHLNTSMPTQVLNVWSKVEEMVLDDSSLNTNILQSVGVFTSLKTLSLYGCGLIGSLPDQGWCDLRNLEVLDVSLNALEGMLPPCISNLTSLRELDLSDNRFVGNLTHLANLTSIRLISLSRNHFQIPMSYVPFANFPNLKVLLIDGNKMEMEPFFHTSIPKFQLKVLSLSKFITSQELSHEIPAFLYYQYDLRFVDLSSNNFTGTIPVWLLENNTKLKYLILRGNSFSGPLSLPSAPNFEISLMDMSDNKLQGQISADMCSTFPRLWRLFLSKNLFEGNIPSCLGGMKFLLIVDLSNNQLSGRVPEELIKSSLTHLRLSNNNFSGSVVPVVLKANKLFGLYLDGNNFSGEMTNFDVSTFEFPTTLWEVDLSNNKLHGKLPRWIGYMLTLNRLALSNNRFEGSIPMEFCNLTYLRFLDLSQNNLSGSIPPCFSPPGIKIVHLHENRLSGPLPLAFYNSSSLVTLDLRGNNLSGSIPEWIGTLSSLSVLLLKANHLQGGIPVQVCQLYSLSIIDLSQNMFSGPIPSCLGNLTLLSKEKKTQKFGTYAAFSEEGGSTIFGINKIRRGINFFDPFSQIDEWIEFTTKSGYYSYGGDILDNITGIDFSCNKLTGQIPSELGNLSQIYSLNLSHNNLIGVIPLSFSKLKQLESLDLSYNNLTGEIPNQLVELKFLEVFSVAHNNLSGSIPEPKAQFGTFDESSYEGNPFLCGPMLHKSCSKTNSPSTVSTASNEEEDSLLDIYVFRVSFLGSYAVMLVTTLVVLYINPYWRRVWFSLVEKCITTCRYSTVGNFLGYYIFRFRRCV</sequence>
<evidence type="ECO:0000256" key="11">
    <source>
        <dbReference type="SAM" id="SignalP"/>
    </source>
</evidence>
<dbReference type="PROSITE" id="PS51450">
    <property type="entry name" value="LRR"/>
    <property type="match status" value="4"/>
</dbReference>
<feature type="chain" id="PRO_5047128566" description="Leucine-rich repeat-containing N-terminal plant-type domain-containing protein" evidence="11">
    <location>
        <begin position="20"/>
        <end position="1192"/>
    </location>
</feature>
<evidence type="ECO:0000256" key="3">
    <source>
        <dbReference type="ARBA" id="ARBA00022614"/>
    </source>
</evidence>
<dbReference type="Pfam" id="PF08263">
    <property type="entry name" value="LRRNT_2"/>
    <property type="match status" value="1"/>
</dbReference>
<keyword evidence="14" id="KW-1185">Reference proteome</keyword>
<keyword evidence="3" id="KW-0433">Leucine-rich repeat</keyword>
<comment type="subcellular location">
    <subcellularLocation>
        <location evidence="1">Cell membrane</location>
        <topology evidence="1">Single-pass type I membrane protein</topology>
    </subcellularLocation>
</comment>
<protein>
    <recommendedName>
        <fullName evidence="12">Leucine-rich repeat-containing N-terminal plant-type domain-containing protein</fullName>
    </recommendedName>
</protein>
<feature type="domain" description="Leucine-rich repeat-containing N-terminal plant-type" evidence="12">
    <location>
        <begin position="34"/>
        <end position="73"/>
    </location>
</feature>
<keyword evidence="6 10" id="KW-1133">Transmembrane helix</keyword>
<dbReference type="Pfam" id="PF00560">
    <property type="entry name" value="LRR_1"/>
    <property type="match status" value="4"/>
</dbReference>
<dbReference type="InterPro" id="IPR001611">
    <property type="entry name" value="Leu-rich_rpt"/>
</dbReference>
<dbReference type="PANTHER" id="PTHR48062">
    <property type="entry name" value="RECEPTOR-LIKE PROTEIN 14"/>
    <property type="match status" value="1"/>
</dbReference>
<dbReference type="InterPro" id="IPR013210">
    <property type="entry name" value="LRR_N_plant-typ"/>
</dbReference>
<feature type="transmembrane region" description="Helical" evidence="10">
    <location>
        <begin position="1130"/>
        <end position="1153"/>
    </location>
</feature>
<evidence type="ECO:0000256" key="5">
    <source>
        <dbReference type="ARBA" id="ARBA00022737"/>
    </source>
</evidence>
<dbReference type="InterPro" id="IPR003591">
    <property type="entry name" value="Leu-rich_rpt_typical-subtyp"/>
</dbReference>
<keyword evidence="7 10" id="KW-0472">Membrane</keyword>